<name>A0ABW1ZEG0_9BACT</name>
<comment type="caution">
    <text evidence="2">The sequence shown here is derived from an EMBL/GenBank/DDBJ whole genome shotgun (WGS) entry which is preliminary data.</text>
</comment>
<evidence type="ECO:0000313" key="2">
    <source>
        <dbReference type="EMBL" id="MFC6647263.1"/>
    </source>
</evidence>
<proteinExistence type="predicted"/>
<evidence type="ECO:0000313" key="3">
    <source>
        <dbReference type="Proteomes" id="UP001596391"/>
    </source>
</evidence>
<dbReference type="EMBL" id="JBHSWI010000001">
    <property type="protein sequence ID" value="MFC6647263.1"/>
    <property type="molecule type" value="Genomic_DNA"/>
</dbReference>
<dbReference type="Proteomes" id="UP001596391">
    <property type="component" value="Unassembled WGS sequence"/>
</dbReference>
<feature type="region of interest" description="Disordered" evidence="1">
    <location>
        <begin position="1"/>
        <end position="66"/>
    </location>
</feature>
<keyword evidence="3" id="KW-1185">Reference proteome</keyword>
<organism evidence="2 3">
    <name type="scientific">Granulicella cerasi</name>
    <dbReference type="NCBI Taxonomy" id="741063"/>
    <lineage>
        <taxon>Bacteria</taxon>
        <taxon>Pseudomonadati</taxon>
        <taxon>Acidobacteriota</taxon>
        <taxon>Terriglobia</taxon>
        <taxon>Terriglobales</taxon>
        <taxon>Acidobacteriaceae</taxon>
        <taxon>Granulicella</taxon>
    </lineage>
</organism>
<sequence length="66" mass="7222">MSFNEATNDIHVGQKPAARKSNEAGEDVHDNAKATLNNEAMDSAQKAQERIHHNENSNSGNSLFTK</sequence>
<feature type="compositionally biased region" description="Polar residues" evidence="1">
    <location>
        <begin position="56"/>
        <end position="66"/>
    </location>
</feature>
<protein>
    <submittedName>
        <fullName evidence="2">Uncharacterized protein</fullName>
    </submittedName>
</protein>
<evidence type="ECO:0000256" key="1">
    <source>
        <dbReference type="SAM" id="MobiDB-lite"/>
    </source>
</evidence>
<accession>A0ABW1ZEG0</accession>
<gene>
    <name evidence="2" type="ORF">ACFQBQ_17135</name>
</gene>
<dbReference type="RefSeq" id="WP_263370830.1">
    <property type="nucleotide sequence ID" value="NZ_JAGSYD010000002.1"/>
</dbReference>
<feature type="compositionally biased region" description="Basic and acidic residues" evidence="1">
    <location>
        <begin position="20"/>
        <end position="32"/>
    </location>
</feature>
<reference evidence="3" key="1">
    <citation type="journal article" date="2019" name="Int. J. Syst. Evol. Microbiol.">
        <title>The Global Catalogue of Microorganisms (GCM) 10K type strain sequencing project: providing services to taxonomists for standard genome sequencing and annotation.</title>
        <authorList>
            <consortium name="The Broad Institute Genomics Platform"/>
            <consortium name="The Broad Institute Genome Sequencing Center for Infectious Disease"/>
            <person name="Wu L."/>
            <person name="Ma J."/>
        </authorList>
    </citation>
    <scope>NUCLEOTIDE SEQUENCE [LARGE SCALE GENOMIC DNA]</scope>
    <source>
        <strain evidence="3">CGMCC 1.16026</strain>
    </source>
</reference>